<evidence type="ECO:0000256" key="1">
    <source>
        <dbReference type="SAM" id="Phobius"/>
    </source>
</evidence>
<proteinExistence type="predicted"/>
<gene>
    <name evidence="2" type="ORF">MAXJ12_30422</name>
</gene>
<accession>H0I0U7</accession>
<dbReference type="AlphaFoldDB" id="H0I0U7"/>
<keyword evidence="1" id="KW-1133">Transmembrane helix</keyword>
<keyword evidence="1" id="KW-0472">Membrane</keyword>
<name>H0I0U7_9HYPH</name>
<organism evidence="2 3">
    <name type="scientific">Mesorhizobium alhagi CCNWXJ12-2</name>
    <dbReference type="NCBI Taxonomy" id="1107882"/>
    <lineage>
        <taxon>Bacteria</taxon>
        <taxon>Pseudomonadati</taxon>
        <taxon>Pseudomonadota</taxon>
        <taxon>Alphaproteobacteria</taxon>
        <taxon>Hyphomicrobiales</taxon>
        <taxon>Phyllobacteriaceae</taxon>
        <taxon>Allomesorhizobium</taxon>
    </lineage>
</organism>
<dbReference type="EMBL" id="AHAM01000272">
    <property type="protein sequence ID" value="EHK53366.1"/>
    <property type="molecule type" value="Genomic_DNA"/>
</dbReference>
<keyword evidence="1" id="KW-0812">Transmembrane</keyword>
<protein>
    <submittedName>
        <fullName evidence="2">Uncharacterized protein</fullName>
    </submittedName>
</protein>
<keyword evidence="3" id="KW-1185">Reference proteome</keyword>
<dbReference type="PATRIC" id="fig|1107882.3.peg.5882"/>
<evidence type="ECO:0000313" key="3">
    <source>
        <dbReference type="Proteomes" id="UP000003250"/>
    </source>
</evidence>
<sequence length="53" mass="5669">MSILLADIVGFGAIAAIWDVVTGEARDIARVILAIHLLFTSAFVGGSRSRRQL</sequence>
<feature type="transmembrane region" description="Helical" evidence="1">
    <location>
        <begin position="28"/>
        <end position="46"/>
    </location>
</feature>
<reference evidence="2 3" key="1">
    <citation type="journal article" date="2012" name="J. Bacteriol.">
        <title>Draft Genome Sequence of Mesorhizobium alhagi CCNWXJ12-2T, a Novel Salt-Resistant Species Isolated from the Desert of Northwestern China.</title>
        <authorList>
            <person name="Zhou M."/>
            <person name="Chen W."/>
            <person name="Chen H."/>
            <person name="Wei G."/>
        </authorList>
    </citation>
    <scope>NUCLEOTIDE SEQUENCE [LARGE SCALE GENOMIC DNA]</scope>
    <source>
        <strain evidence="2 3">CCNWXJ12-2</strain>
    </source>
</reference>
<dbReference type="Proteomes" id="UP000003250">
    <property type="component" value="Unassembled WGS sequence"/>
</dbReference>
<evidence type="ECO:0000313" key="2">
    <source>
        <dbReference type="EMBL" id="EHK53366.1"/>
    </source>
</evidence>